<accession>A0A8K0XRF0</accession>
<organism evidence="1 2">
    <name type="scientific">Cristinia sonorae</name>
    <dbReference type="NCBI Taxonomy" id="1940300"/>
    <lineage>
        <taxon>Eukaryota</taxon>
        <taxon>Fungi</taxon>
        <taxon>Dikarya</taxon>
        <taxon>Basidiomycota</taxon>
        <taxon>Agaricomycotina</taxon>
        <taxon>Agaricomycetes</taxon>
        <taxon>Agaricomycetidae</taxon>
        <taxon>Agaricales</taxon>
        <taxon>Pleurotineae</taxon>
        <taxon>Stephanosporaceae</taxon>
        <taxon>Cristinia</taxon>
    </lineage>
</organism>
<sequence length="110" mass="11598">MTSSLTSPPASRMPQLQVANGITAVRNYRTMSPITSSANSLAYPPAAHIHTSNVVGTQPQPISTMSTSAEKLDHNLERKGPQQGAAERIRGGCIPCPDGCCFCIPIPCCC</sequence>
<name>A0A8K0XRF0_9AGAR</name>
<dbReference type="EMBL" id="JAEVFJ010000010">
    <property type="protein sequence ID" value="KAH8102314.1"/>
    <property type="molecule type" value="Genomic_DNA"/>
</dbReference>
<dbReference type="Proteomes" id="UP000813824">
    <property type="component" value="Unassembled WGS sequence"/>
</dbReference>
<reference evidence="1" key="1">
    <citation type="journal article" date="2021" name="New Phytol.">
        <title>Evolutionary innovations through gain and loss of genes in the ectomycorrhizal Boletales.</title>
        <authorList>
            <person name="Wu G."/>
            <person name="Miyauchi S."/>
            <person name="Morin E."/>
            <person name="Kuo A."/>
            <person name="Drula E."/>
            <person name="Varga T."/>
            <person name="Kohler A."/>
            <person name="Feng B."/>
            <person name="Cao Y."/>
            <person name="Lipzen A."/>
            <person name="Daum C."/>
            <person name="Hundley H."/>
            <person name="Pangilinan J."/>
            <person name="Johnson J."/>
            <person name="Barry K."/>
            <person name="LaButti K."/>
            <person name="Ng V."/>
            <person name="Ahrendt S."/>
            <person name="Min B."/>
            <person name="Choi I.G."/>
            <person name="Park H."/>
            <person name="Plett J.M."/>
            <person name="Magnuson J."/>
            <person name="Spatafora J.W."/>
            <person name="Nagy L.G."/>
            <person name="Henrissat B."/>
            <person name="Grigoriev I.V."/>
            <person name="Yang Z.L."/>
            <person name="Xu J."/>
            <person name="Martin F.M."/>
        </authorList>
    </citation>
    <scope>NUCLEOTIDE SEQUENCE</scope>
    <source>
        <strain evidence="1">KKN 215</strain>
    </source>
</reference>
<evidence type="ECO:0000313" key="1">
    <source>
        <dbReference type="EMBL" id="KAH8102314.1"/>
    </source>
</evidence>
<gene>
    <name evidence="1" type="ORF">BXZ70DRAFT_68489</name>
</gene>
<keyword evidence="2" id="KW-1185">Reference proteome</keyword>
<protein>
    <submittedName>
        <fullName evidence="1">Uncharacterized protein</fullName>
    </submittedName>
</protein>
<evidence type="ECO:0000313" key="2">
    <source>
        <dbReference type="Proteomes" id="UP000813824"/>
    </source>
</evidence>
<dbReference type="OrthoDB" id="2798764at2759"/>
<proteinExistence type="predicted"/>
<comment type="caution">
    <text evidence="1">The sequence shown here is derived from an EMBL/GenBank/DDBJ whole genome shotgun (WGS) entry which is preliminary data.</text>
</comment>
<dbReference type="AlphaFoldDB" id="A0A8K0XRF0"/>